<accession>A0AAW0ARN9</accession>
<gene>
    <name evidence="2" type="ORF">VNI00_019261</name>
</gene>
<sequence>MIFSRRLLLYMYPLKLSPSTDASSDNYLIHTLPSIDCLPVQILSLTNIPVVSKYFKACIIDQLSSSTSLEYCKTLPPKSVAIVLNYCRISLPATYSKLEYSIEIPRISLPATYSKLEYGIEIPRISLPATYSKLEYSIEIPWHPTNPGIPEYRKTPAPAPLEYQETTTSISSKSSTEILSYFETGQARYRKTSPRPPPGILEPQRSLPTF</sequence>
<evidence type="ECO:0000313" key="2">
    <source>
        <dbReference type="EMBL" id="KAK7014788.1"/>
    </source>
</evidence>
<proteinExistence type="predicted"/>
<reference evidence="2 3" key="1">
    <citation type="submission" date="2024-01" db="EMBL/GenBank/DDBJ databases">
        <title>A draft genome for a cacao thread blight-causing isolate of Paramarasmius palmivorus.</title>
        <authorList>
            <person name="Baruah I.K."/>
            <person name="Bukari Y."/>
            <person name="Amoako-Attah I."/>
            <person name="Meinhardt L.W."/>
            <person name="Bailey B.A."/>
            <person name="Cohen S.P."/>
        </authorList>
    </citation>
    <scope>NUCLEOTIDE SEQUENCE [LARGE SCALE GENOMIC DNA]</scope>
    <source>
        <strain evidence="2 3">GH-12</strain>
    </source>
</reference>
<name>A0AAW0ARN9_9AGAR</name>
<feature type="region of interest" description="Disordered" evidence="1">
    <location>
        <begin position="186"/>
        <end position="210"/>
    </location>
</feature>
<dbReference type="AlphaFoldDB" id="A0AAW0ARN9"/>
<organism evidence="2 3">
    <name type="scientific">Paramarasmius palmivorus</name>
    <dbReference type="NCBI Taxonomy" id="297713"/>
    <lineage>
        <taxon>Eukaryota</taxon>
        <taxon>Fungi</taxon>
        <taxon>Dikarya</taxon>
        <taxon>Basidiomycota</taxon>
        <taxon>Agaricomycotina</taxon>
        <taxon>Agaricomycetes</taxon>
        <taxon>Agaricomycetidae</taxon>
        <taxon>Agaricales</taxon>
        <taxon>Marasmiineae</taxon>
        <taxon>Marasmiaceae</taxon>
        <taxon>Paramarasmius</taxon>
    </lineage>
</organism>
<keyword evidence="3" id="KW-1185">Reference proteome</keyword>
<dbReference type="EMBL" id="JAYKXP010000343">
    <property type="protein sequence ID" value="KAK7014788.1"/>
    <property type="molecule type" value="Genomic_DNA"/>
</dbReference>
<evidence type="ECO:0000313" key="3">
    <source>
        <dbReference type="Proteomes" id="UP001383192"/>
    </source>
</evidence>
<comment type="caution">
    <text evidence="2">The sequence shown here is derived from an EMBL/GenBank/DDBJ whole genome shotgun (WGS) entry which is preliminary data.</text>
</comment>
<dbReference type="Proteomes" id="UP001383192">
    <property type="component" value="Unassembled WGS sequence"/>
</dbReference>
<evidence type="ECO:0000256" key="1">
    <source>
        <dbReference type="SAM" id="MobiDB-lite"/>
    </source>
</evidence>
<protein>
    <submittedName>
        <fullName evidence="2">Uncharacterized protein</fullName>
    </submittedName>
</protein>